<dbReference type="Proteomes" id="UP000272025">
    <property type="component" value="Unassembled WGS sequence"/>
</dbReference>
<evidence type="ECO:0000313" key="3">
    <source>
        <dbReference type="Proteomes" id="UP000272025"/>
    </source>
</evidence>
<protein>
    <submittedName>
        <fullName evidence="2">Uncharacterized protein</fullName>
    </submittedName>
</protein>
<feature type="region of interest" description="Disordered" evidence="1">
    <location>
        <begin position="1"/>
        <end position="57"/>
    </location>
</feature>
<keyword evidence="3" id="KW-1185">Reference proteome</keyword>
<feature type="compositionally biased region" description="Basic and acidic residues" evidence="1">
    <location>
        <begin position="73"/>
        <end position="87"/>
    </location>
</feature>
<feature type="compositionally biased region" description="Basic residues" evidence="1">
    <location>
        <begin position="88"/>
        <end position="103"/>
    </location>
</feature>
<reference evidence="2 3" key="1">
    <citation type="journal article" date="2018" name="Mol. Ecol.">
        <title>The obligate alkalophilic soda-lake fungus Sodiomyces alkalinus has shifted to a protein diet.</title>
        <authorList>
            <person name="Grum-Grzhimaylo A.A."/>
            <person name="Falkoski D.L."/>
            <person name="van den Heuvel J."/>
            <person name="Valero-Jimenez C.A."/>
            <person name="Min B."/>
            <person name="Choi I.G."/>
            <person name="Lipzen A."/>
            <person name="Daum C.G."/>
            <person name="Aanen D.K."/>
            <person name="Tsang A."/>
            <person name="Henrissat B."/>
            <person name="Bilanenko E.N."/>
            <person name="de Vries R.P."/>
            <person name="van Kan J.A.L."/>
            <person name="Grigoriev I.V."/>
            <person name="Debets A.J.M."/>
        </authorList>
    </citation>
    <scope>NUCLEOTIDE SEQUENCE [LARGE SCALE GENOMIC DNA]</scope>
    <source>
        <strain evidence="2 3">F11</strain>
    </source>
</reference>
<evidence type="ECO:0000256" key="1">
    <source>
        <dbReference type="SAM" id="MobiDB-lite"/>
    </source>
</evidence>
<dbReference type="EMBL" id="ML119069">
    <property type="protein sequence ID" value="ROT34489.1"/>
    <property type="molecule type" value="Genomic_DNA"/>
</dbReference>
<proteinExistence type="predicted"/>
<dbReference type="RefSeq" id="XP_028462295.1">
    <property type="nucleotide sequence ID" value="XM_028615753.1"/>
</dbReference>
<feature type="compositionally biased region" description="Basic and acidic residues" evidence="1">
    <location>
        <begin position="32"/>
        <end position="41"/>
    </location>
</feature>
<name>A0A3N2PIX0_SODAK</name>
<feature type="region of interest" description="Disordered" evidence="1">
    <location>
        <begin position="71"/>
        <end position="103"/>
    </location>
</feature>
<organism evidence="2 3">
    <name type="scientific">Sodiomyces alkalinus (strain CBS 110278 / VKM F-3762 / F11)</name>
    <name type="common">Alkaliphilic filamentous fungus</name>
    <dbReference type="NCBI Taxonomy" id="1314773"/>
    <lineage>
        <taxon>Eukaryota</taxon>
        <taxon>Fungi</taxon>
        <taxon>Dikarya</taxon>
        <taxon>Ascomycota</taxon>
        <taxon>Pezizomycotina</taxon>
        <taxon>Sordariomycetes</taxon>
        <taxon>Hypocreomycetidae</taxon>
        <taxon>Glomerellales</taxon>
        <taxon>Plectosphaerellaceae</taxon>
        <taxon>Sodiomyces</taxon>
    </lineage>
</organism>
<gene>
    <name evidence="2" type="ORF">SODALDRAFT_86943</name>
</gene>
<dbReference type="AlphaFoldDB" id="A0A3N2PIX0"/>
<dbReference type="GeneID" id="39584230"/>
<evidence type="ECO:0000313" key="2">
    <source>
        <dbReference type="EMBL" id="ROT34489.1"/>
    </source>
</evidence>
<sequence length="103" mass="11510">MRGGGGAQRQRVSPRCSSVFPSDGAARNMSRPLDRRAHSDSSTRAPSRLGLIPPAPSGFVSLTVSYSVCISRTPEKQKRYPNGERQSRGQKKKREKRKEKKRK</sequence>
<accession>A0A3N2PIX0</accession>